<dbReference type="Proteomes" id="UP000006228">
    <property type="component" value="Unassembled WGS sequence"/>
</dbReference>
<evidence type="ECO:0000256" key="3">
    <source>
        <dbReference type="ARBA" id="ARBA00022654"/>
    </source>
</evidence>
<keyword evidence="3" id="KW-0673">Quorum sensing</keyword>
<evidence type="ECO:0000313" key="9">
    <source>
        <dbReference type="Proteomes" id="UP000006228"/>
    </source>
</evidence>
<comment type="catalytic activity">
    <reaction evidence="7">
        <text>a fatty acyl-[ACP] + S-adenosyl-L-methionine = an N-acyl-L-homoserine lactone + S-methyl-5'-thioadenosine + holo-[ACP] + H(+)</text>
        <dbReference type="Rhea" id="RHEA:10096"/>
        <dbReference type="Rhea" id="RHEA-COMP:9685"/>
        <dbReference type="Rhea" id="RHEA-COMP:14125"/>
        <dbReference type="ChEBI" id="CHEBI:15378"/>
        <dbReference type="ChEBI" id="CHEBI:17509"/>
        <dbReference type="ChEBI" id="CHEBI:55474"/>
        <dbReference type="ChEBI" id="CHEBI:59789"/>
        <dbReference type="ChEBI" id="CHEBI:64479"/>
        <dbReference type="ChEBI" id="CHEBI:138651"/>
        <dbReference type="EC" id="2.3.1.184"/>
    </reaction>
</comment>
<evidence type="ECO:0000256" key="7">
    <source>
        <dbReference type="ARBA" id="ARBA00048576"/>
    </source>
</evidence>
<evidence type="ECO:0000313" key="8">
    <source>
        <dbReference type="EMBL" id="EGA72240.1"/>
    </source>
</evidence>
<dbReference type="AlphaFoldDB" id="E8M194"/>
<evidence type="ECO:0000256" key="4">
    <source>
        <dbReference type="ARBA" id="ARBA00022679"/>
    </source>
</evidence>
<reference evidence="8 9" key="1">
    <citation type="journal article" date="2012" name="Int. J. Syst. Evol. Microbiol.">
        <title>Vibrio caribbeanicus sp. nov., isolated from the marine sponge Scleritoderma cyanea.</title>
        <authorList>
            <person name="Hoffmann M."/>
            <person name="Monday S.R."/>
            <person name="Allard M.W."/>
            <person name="Strain E.A."/>
            <person name="Whittaker P."/>
            <person name="Naum M."/>
            <person name="McCarthy P.J."/>
            <person name="Lopez J.V."/>
            <person name="Fischer M."/>
            <person name="Brown E.W."/>
        </authorList>
    </citation>
    <scope>NUCLEOTIDE SEQUENCE [LARGE SCALE GENOMIC DNA]</scope>
    <source>
        <strain evidence="9">DSMZ 21326</strain>
    </source>
</reference>
<comment type="caution">
    <text evidence="8">The sequence shown here is derived from an EMBL/GenBank/DDBJ whole genome shotgun (WGS) entry which is preliminary data.</text>
</comment>
<dbReference type="GO" id="GO:0061579">
    <property type="term" value="F:N-acyl homoserine lactone synthase activity"/>
    <property type="evidence" value="ECO:0007669"/>
    <property type="project" value="UniProtKB-EC"/>
</dbReference>
<dbReference type="EC" id="2.3.1.184" evidence="2"/>
<organism evidence="8 9">
    <name type="scientific">Vibrio sinaloensis DSM 21326</name>
    <dbReference type="NCBI Taxonomy" id="945550"/>
    <lineage>
        <taxon>Bacteria</taxon>
        <taxon>Pseudomonadati</taxon>
        <taxon>Pseudomonadota</taxon>
        <taxon>Gammaproteobacteria</taxon>
        <taxon>Vibrionales</taxon>
        <taxon>Vibrionaceae</taxon>
        <taxon>Vibrio</taxon>
        <taxon>Vibrio oreintalis group</taxon>
    </lineage>
</organism>
<protein>
    <recommendedName>
        <fullName evidence="2">acyl-homoserine-lactone synthase</fullName>
        <ecNumber evidence="2">2.3.1.184</ecNumber>
    </recommendedName>
</protein>
<comment type="similarity">
    <text evidence="1">Belongs to the LuxM / VanM family.</text>
</comment>
<dbReference type="GO" id="GO:0009372">
    <property type="term" value="P:quorum sensing"/>
    <property type="evidence" value="ECO:0007669"/>
    <property type="project" value="UniProtKB-KW"/>
</dbReference>
<gene>
    <name evidence="8" type="ORF">VISI1226_06209</name>
</gene>
<dbReference type="GeneID" id="95567441"/>
<evidence type="ECO:0000256" key="5">
    <source>
        <dbReference type="ARBA" id="ARBA00022691"/>
    </source>
</evidence>
<name>E8M194_PHOS4</name>
<evidence type="ECO:0000256" key="6">
    <source>
        <dbReference type="ARBA" id="ARBA00022929"/>
    </source>
</evidence>
<keyword evidence="6" id="KW-0071">Autoinducer synthesis</keyword>
<dbReference type="RefSeq" id="WP_008072732.1">
    <property type="nucleotide sequence ID" value="NZ_AEVT01000005.1"/>
</dbReference>
<sequence>MAWNHQNEWVKGSHSKQTIGLFEQIRSLFGEQANQFFLRCMNDRLSQVCLIDPSLTFENIATQFSSKLFQDIYLTTPPQWDSSDKALEQEILLHFSHWAEAWAHYQIWSIVQKYTSSKQADETLSQYIAQLPLDEAHYQDMMIHNVEQCSERYYTIYAPTPMTLGHALALINLSTLVVDQEWYEILEHIDLSTFGMHFILSYQNEQLAYPVILSSAKVNTHNTAQDWLYFSTFFQSRHWAPEQCDKPIEQLQHAGLLQQGQILSPNDIAEFDRSLWNRQSRPHQSCEIIRLTVSGSTTQKLFFLYLSQKRLMQRLVEHDFLLAFVVIEQPLMIHYYNSLANGAYYTFGSCIIANSNHPTYKGVWVVKQLNSALSESSFRQYKQQTFSQLRHTRSKELNHA</sequence>
<evidence type="ECO:0000256" key="1">
    <source>
        <dbReference type="ARBA" id="ARBA00009683"/>
    </source>
</evidence>
<dbReference type="eggNOG" id="ENOG5031MRN">
    <property type="taxonomic scope" value="Bacteria"/>
</dbReference>
<keyword evidence="5" id="KW-0949">S-adenosyl-L-methionine</keyword>
<accession>E8M194</accession>
<dbReference type="Pfam" id="PF17327">
    <property type="entry name" value="AHL_synthase"/>
    <property type="match status" value="1"/>
</dbReference>
<evidence type="ECO:0000256" key="2">
    <source>
        <dbReference type="ARBA" id="ARBA00012340"/>
    </source>
</evidence>
<dbReference type="OrthoDB" id="5826416at2"/>
<dbReference type="EMBL" id="AEVT01000005">
    <property type="protein sequence ID" value="EGA72240.1"/>
    <property type="molecule type" value="Genomic_DNA"/>
</dbReference>
<proteinExistence type="inferred from homology"/>
<keyword evidence="4" id="KW-0808">Transferase</keyword>
<dbReference type="InterPro" id="IPR035304">
    <property type="entry name" value="AHL_synthase"/>
</dbReference>